<keyword evidence="2" id="KW-1185">Reference proteome</keyword>
<gene>
    <name evidence="1" type="ORF">HAX54_020068</name>
</gene>
<proteinExistence type="predicted"/>
<dbReference type="EMBL" id="JACEIK010002428">
    <property type="protein sequence ID" value="MCD9561107.1"/>
    <property type="molecule type" value="Genomic_DNA"/>
</dbReference>
<evidence type="ECO:0000313" key="1">
    <source>
        <dbReference type="EMBL" id="MCD9561107.1"/>
    </source>
</evidence>
<evidence type="ECO:0000313" key="2">
    <source>
        <dbReference type="Proteomes" id="UP000823775"/>
    </source>
</evidence>
<accession>A0ABS8USD6</accession>
<organism evidence="1 2">
    <name type="scientific">Datura stramonium</name>
    <name type="common">Jimsonweed</name>
    <name type="synonym">Common thornapple</name>
    <dbReference type="NCBI Taxonomy" id="4076"/>
    <lineage>
        <taxon>Eukaryota</taxon>
        <taxon>Viridiplantae</taxon>
        <taxon>Streptophyta</taxon>
        <taxon>Embryophyta</taxon>
        <taxon>Tracheophyta</taxon>
        <taxon>Spermatophyta</taxon>
        <taxon>Magnoliopsida</taxon>
        <taxon>eudicotyledons</taxon>
        <taxon>Gunneridae</taxon>
        <taxon>Pentapetalae</taxon>
        <taxon>asterids</taxon>
        <taxon>lamiids</taxon>
        <taxon>Solanales</taxon>
        <taxon>Solanaceae</taxon>
        <taxon>Solanoideae</taxon>
        <taxon>Datureae</taxon>
        <taxon>Datura</taxon>
    </lineage>
</organism>
<dbReference type="Proteomes" id="UP000823775">
    <property type="component" value="Unassembled WGS sequence"/>
</dbReference>
<comment type="caution">
    <text evidence="1">The sequence shown here is derived from an EMBL/GenBank/DDBJ whole genome shotgun (WGS) entry which is preliminary data.</text>
</comment>
<sequence>MKMSLNRYLPTKEVSYTYDNKTFSSMGYVLSEGKWYKKFGFKPKPKAVVEDIPSHERVKSFNLVLKKLDLAAARTEVSNNNLDVAIQNSYASLFKRIEKSYHSFSERIINALKYFLGRP</sequence>
<protein>
    <submittedName>
        <fullName evidence="1">Uncharacterized protein</fullName>
    </submittedName>
</protein>
<name>A0ABS8USD6_DATST</name>
<reference evidence="1 2" key="1">
    <citation type="journal article" date="2021" name="BMC Genomics">
        <title>Datura genome reveals duplications of psychoactive alkaloid biosynthetic genes and high mutation rate following tissue culture.</title>
        <authorList>
            <person name="Rajewski A."/>
            <person name="Carter-House D."/>
            <person name="Stajich J."/>
            <person name="Litt A."/>
        </authorList>
    </citation>
    <scope>NUCLEOTIDE SEQUENCE [LARGE SCALE GENOMIC DNA]</scope>
    <source>
        <strain evidence="1">AR-01</strain>
    </source>
</reference>